<reference evidence="1 2" key="1">
    <citation type="submission" date="2019-03" db="EMBL/GenBank/DDBJ databases">
        <title>Genomic Encyclopedia of Archaeal and Bacterial Type Strains, Phase II (KMG-II): from individual species to whole genera.</title>
        <authorList>
            <person name="Goeker M."/>
        </authorList>
    </citation>
    <scope>NUCLEOTIDE SEQUENCE [LARGE SCALE GENOMIC DNA]</scope>
    <source>
        <strain evidence="1 2">DSM 22554</strain>
    </source>
</reference>
<dbReference type="OrthoDB" id="1441996at2"/>
<protein>
    <submittedName>
        <fullName evidence="1">Uncharacterized protein</fullName>
    </submittedName>
</protein>
<name>A0A4R1LZW2_9SPHI</name>
<sequence length="174" mass="20705">MSKKDLFEYFLRELVDWYCEYYKTSVSYFNEHSFNDLSKLKVLKLHFFACSTEEEALNIFNEFHAMPYGHVESDVYSYLNTLKYFNVTNSKLEFVNINDWNIVPDGDSEVIDRAIKNLKGENAKLISFSPFELVELSHSWFSWRYTFSQARKKESFSKKIATNLIQQETKIYSL</sequence>
<evidence type="ECO:0000313" key="2">
    <source>
        <dbReference type="Proteomes" id="UP000294616"/>
    </source>
</evidence>
<keyword evidence="2" id="KW-1185">Reference proteome</keyword>
<dbReference type="RefSeq" id="WP_132223173.1">
    <property type="nucleotide sequence ID" value="NZ_SMGO01000002.1"/>
</dbReference>
<dbReference type="EMBL" id="SMGO01000002">
    <property type="protein sequence ID" value="TCK82913.1"/>
    <property type="molecule type" value="Genomic_DNA"/>
</dbReference>
<dbReference type="Proteomes" id="UP000294616">
    <property type="component" value="Unassembled WGS sequence"/>
</dbReference>
<organism evidence="1 2">
    <name type="scientific">Albibacterium bauzanense</name>
    <dbReference type="NCBI Taxonomy" id="653929"/>
    <lineage>
        <taxon>Bacteria</taxon>
        <taxon>Pseudomonadati</taxon>
        <taxon>Bacteroidota</taxon>
        <taxon>Sphingobacteriia</taxon>
        <taxon>Sphingobacteriales</taxon>
        <taxon>Sphingobacteriaceae</taxon>
        <taxon>Albibacterium</taxon>
    </lineage>
</organism>
<dbReference type="AlphaFoldDB" id="A0A4R1LZW2"/>
<proteinExistence type="predicted"/>
<evidence type="ECO:0000313" key="1">
    <source>
        <dbReference type="EMBL" id="TCK82913.1"/>
    </source>
</evidence>
<gene>
    <name evidence="1" type="ORF">C8N28_1500</name>
</gene>
<comment type="caution">
    <text evidence="1">The sequence shown here is derived from an EMBL/GenBank/DDBJ whole genome shotgun (WGS) entry which is preliminary data.</text>
</comment>
<accession>A0A4R1LZW2</accession>